<dbReference type="PANTHER" id="PTHR30348:SF4">
    <property type="entry name" value="DUF72 DOMAIN-CONTAINING PROTEIN"/>
    <property type="match status" value="1"/>
</dbReference>
<protein>
    <submittedName>
        <fullName evidence="1">DUF72 domain-containing protein</fullName>
    </submittedName>
</protein>
<name>A0A9X2X6W2_9HYPH</name>
<dbReference type="PANTHER" id="PTHR30348">
    <property type="entry name" value="UNCHARACTERIZED PROTEIN YECE"/>
    <property type="match status" value="1"/>
</dbReference>
<evidence type="ECO:0000313" key="1">
    <source>
        <dbReference type="EMBL" id="MCT8988847.1"/>
    </source>
</evidence>
<dbReference type="InterPro" id="IPR002763">
    <property type="entry name" value="DUF72"/>
</dbReference>
<gene>
    <name evidence="1" type="ORF">NYR54_00860</name>
</gene>
<accession>A0A9X2X6W2</accession>
<organism evidence="1 2">
    <name type="scientific">Chelativorans petroleitrophicus</name>
    <dbReference type="NCBI Taxonomy" id="2975484"/>
    <lineage>
        <taxon>Bacteria</taxon>
        <taxon>Pseudomonadati</taxon>
        <taxon>Pseudomonadota</taxon>
        <taxon>Alphaproteobacteria</taxon>
        <taxon>Hyphomicrobiales</taxon>
        <taxon>Phyllobacteriaceae</taxon>
        <taxon>Chelativorans</taxon>
    </lineage>
</organism>
<comment type="caution">
    <text evidence="1">The sequence shown here is derived from an EMBL/GenBank/DDBJ whole genome shotgun (WGS) entry which is preliminary data.</text>
</comment>
<sequence>MARQGTIRVGISGWTYPPWRGVYYPKGLAQKKELAYAAERFRSVEVNGTFYGLQRPESFARWSEETPEGFVFAIKGSRYITHMKRLKEVETPLANFMASGLLRLGPKLGPILWQFPPQMKFDQERFARFFSLLPKDTEEALALARRHDERMKGRVWLEAQGRGPVRHAVEIRHESFCCEAFIALLRRHGVALVVADTPAWPLLMDVTADFVYCRLHGAEQLYASGYNDEALDRWAERVRAWSAGREPADANRASAPLKPRANGRDVYVYFDNDVKVYAPFNAEALAARLAAQPARQTKSA</sequence>
<dbReference type="Pfam" id="PF01904">
    <property type="entry name" value="DUF72"/>
    <property type="match status" value="1"/>
</dbReference>
<proteinExistence type="predicted"/>
<dbReference type="SUPFAM" id="SSF117396">
    <property type="entry name" value="TM1631-like"/>
    <property type="match status" value="1"/>
</dbReference>
<dbReference type="InterPro" id="IPR036520">
    <property type="entry name" value="UPF0759_sf"/>
</dbReference>
<dbReference type="AlphaFoldDB" id="A0A9X2X6W2"/>
<dbReference type="RefSeq" id="WP_261513469.1">
    <property type="nucleotide sequence ID" value="NZ_JAODNV010000001.1"/>
</dbReference>
<keyword evidence="2" id="KW-1185">Reference proteome</keyword>
<dbReference type="Proteomes" id="UP001149009">
    <property type="component" value="Unassembled WGS sequence"/>
</dbReference>
<reference evidence="1" key="1">
    <citation type="submission" date="2022-08" db="EMBL/GenBank/DDBJ databases">
        <title>Chelativorans sichuanense sp. nov., a paraffin oil-degrading bacterium isolated from a mixture of oil-based drill cuttings and paddy soil.</title>
        <authorList>
            <person name="Yu J."/>
            <person name="Liu H."/>
            <person name="Chen Q."/>
        </authorList>
    </citation>
    <scope>NUCLEOTIDE SEQUENCE</scope>
    <source>
        <strain evidence="1">SCAU 2101</strain>
    </source>
</reference>
<dbReference type="Gene3D" id="3.20.20.410">
    <property type="entry name" value="Protein of unknown function UPF0759"/>
    <property type="match status" value="1"/>
</dbReference>
<dbReference type="EMBL" id="JAODNV010000001">
    <property type="protein sequence ID" value="MCT8988847.1"/>
    <property type="molecule type" value="Genomic_DNA"/>
</dbReference>
<evidence type="ECO:0000313" key="2">
    <source>
        <dbReference type="Proteomes" id="UP001149009"/>
    </source>
</evidence>